<proteinExistence type="predicted"/>
<gene>
    <name evidence="2" type="ORF">Bathy08g02530</name>
</gene>
<organism evidence="2 3">
    <name type="scientific">Bathycoccus prasinos</name>
    <dbReference type="NCBI Taxonomy" id="41875"/>
    <lineage>
        <taxon>Eukaryota</taxon>
        <taxon>Viridiplantae</taxon>
        <taxon>Chlorophyta</taxon>
        <taxon>Mamiellophyceae</taxon>
        <taxon>Mamiellales</taxon>
        <taxon>Bathycoccaceae</taxon>
        <taxon>Bathycoccus</taxon>
    </lineage>
</organism>
<keyword evidence="3" id="KW-1185">Reference proteome</keyword>
<feature type="region of interest" description="Disordered" evidence="1">
    <location>
        <begin position="589"/>
        <end position="611"/>
    </location>
</feature>
<dbReference type="KEGG" id="bpg:Bathy08g02530"/>
<dbReference type="Gene3D" id="3.90.550.10">
    <property type="entry name" value="Spore Coat Polysaccharide Biosynthesis Protein SpsA, Chain A"/>
    <property type="match status" value="1"/>
</dbReference>
<dbReference type="GeneID" id="19014232"/>
<evidence type="ECO:0000256" key="1">
    <source>
        <dbReference type="SAM" id="MobiDB-lite"/>
    </source>
</evidence>
<feature type="region of interest" description="Disordered" evidence="1">
    <location>
        <begin position="310"/>
        <end position="330"/>
    </location>
</feature>
<protein>
    <submittedName>
        <fullName evidence="2">Uncharacterized protein</fullName>
    </submittedName>
</protein>
<reference evidence="2 3" key="1">
    <citation type="submission" date="2011-10" db="EMBL/GenBank/DDBJ databases">
        <authorList>
            <person name="Genoscope - CEA"/>
        </authorList>
    </citation>
    <scope>NUCLEOTIDE SEQUENCE [LARGE SCALE GENOMIC DNA]</scope>
    <source>
        <strain evidence="2 3">RCC 1105</strain>
    </source>
</reference>
<dbReference type="SUPFAM" id="SSF53448">
    <property type="entry name" value="Nucleotide-diphospho-sugar transferases"/>
    <property type="match status" value="1"/>
</dbReference>
<dbReference type="Proteomes" id="UP000198341">
    <property type="component" value="Chromosome 8"/>
</dbReference>
<dbReference type="InterPro" id="IPR029044">
    <property type="entry name" value="Nucleotide-diphossugar_trans"/>
</dbReference>
<dbReference type="EMBL" id="FO082271">
    <property type="protein sequence ID" value="CCO17633.1"/>
    <property type="molecule type" value="Genomic_DNA"/>
</dbReference>
<dbReference type="RefSeq" id="XP_007511512.1">
    <property type="nucleotide sequence ID" value="XM_007511450.1"/>
</dbReference>
<evidence type="ECO:0000313" key="3">
    <source>
        <dbReference type="Proteomes" id="UP000198341"/>
    </source>
</evidence>
<name>K8F7Q3_9CHLO</name>
<dbReference type="OrthoDB" id="2918at2759"/>
<feature type="compositionally biased region" description="Low complexity" evidence="1">
    <location>
        <begin position="312"/>
        <end position="324"/>
    </location>
</feature>
<feature type="region of interest" description="Disordered" evidence="1">
    <location>
        <begin position="96"/>
        <end position="134"/>
    </location>
</feature>
<dbReference type="AlphaFoldDB" id="K8F7Q3"/>
<evidence type="ECO:0000313" key="2">
    <source>
        <dbReference type="EMBL" id="CCO17633.1"/>
    </source>
</evidence>
<accession>K8F7Q3</accession>
<sequence length="611" mass="68699">MAPTISTSRWWCRHHQRGPFTTTQRTTISKVSFLLCVLLLLAHFFARTFPRVIKEQQQKYIFQTGTNRLDYYRDGLNTNHQKEEVGMITYARREESEDEARLEEKSSHESSLSLSRFGSEKTREDDDVSESADTSGLDYASLPRVLLKGDKLQCKCGSWKCESFDQPRVSFVISREIEDVGELLNVLNSIDAMDGDEGKDCEVLVNGDGLKSSSSSKDNGEDGINALIAMIRKQGGFTNNLASYRNEPLERIVIVKSESGNNKNDDGVMLERLVSGALAAKVRFVENAGNVREETPMELKTTVLKRLRAVDSSSSSSSGSSSSSTPTSKADVHPRVSFAVQYFKRPNLVQKIATQLAGYAIKYNFAVEVLINDDSATEIQEWHEAFKQIPHAIVCAGNVHEIRGYNRLALMSRAQIVAVIQDDDLPPTEPNWLIQAEDNFYEHKKLALIAGLVGQIQGGPDTGRWGKQRGRHVKQIPYYDSKGRPFMFVSWANIGPFVLKRDAFLSSGMFHDSYSCRGDPGIGFDYEYGIRLWRNNREVALQIMQFRYHVGASRTSGTRSSTNMKTRRDNIESRNTKLIHHVHKGFYVNHAPEGANKSPKAKAMSVKQTEE</sequence>